<dbReference type="AlphaFoldDB" id="A0AA35SS44"/>
<protein>
    <submittedName>
        <fullName evidence="3">Formamidopyrimidine-DNA glycosylase</fullName>
    </submittedName>
</protein>
<dbReference type="GO" id="GO:0008270">
    <property type="term" value="F:zinc ion binding"/>
    <property type="evidence" value="ECO:0007669"/>
    <property type="project" value="InterPro"/>
</dbReference>
<comment type="caution">
    <text evidence="3">The sequence shown here is derived from an EMBL/GenBank/DDBJ whole genome shotgun (WGS) entry which is preliminary data.</text>
</comment>
<dbReference type="PANTHER" id="PTHR22993:SF9">
    <property type="entry name" value="FORMAMIDOPYRIMIDINE-DNA GLYCOSYLASE"/>
    <property type="match status" value="1"/>
</dbReference>
<dbReference type="InterPro" id="IPR010979">
    <property type="entry name" value="Ribosomal_uS13-like_H2TH"/>
</dbReference>
<proteinExistence type="predicted"/>
<dbReference type="SMART" id="SM01232">
    <property type="entry name" value="H2TH"/>
    <property type="match status" value="1"/>
</dbReference>
<dbReference type="Pfam" id="PF06831">
    <property type="entry name" value="H2TH"/>
    <property type="match status" value="1"/>
</dbReference>
<dbReference type="EMBL" id="CASHTH010002726">
    <property type="protein sequence ID" value="CAI8034338.1"/>
    <property type="molecule type" value="Genomic_DNA"/>
</dbReference>
<dbReference type="Gene3D" id="1.10.8.50">
    <property type="match status" value="1"/>
</dbReference>
<reference evidence="3" key="1">
    <citation type="submission" date="2023-03" db="EMBL/GenBank/DDBJ databases">
        <authorList>
            <person name="Steffen K."/>
            <person name="Cardenas P."/>
        </authorList>
    </citation>
    <scope>NUCLEOTIDE SEQUENCE</scope>
</reference>
<dbReference type="GO" id="GO:0006284">
    <property type="term" value="P:base-excision repair"/>
    <property type="evidence" value="ECO:0007669"/>
    <property type="project" value="InterPro"/>
</dbReference>
<dbReference type="SUPFAM" id="SSF46946">
    <property type="entry name" value="S13-like H2TH domain"/>
    <property type="match status" value="1"/>
</dbReference>
<keyword evidence="4" id="KW-1185">Reference proteome</keyword>
<feature type="compositionally biased region" description="Basic and acidic residues" evidence="1">
    <location>
        <begin position="138"/>
        <end position="157"/>
    </location>
</feature>
<dbReference type="GO" id="GO:0003906">
    <property type="term" value="F:DNA-(apurinic or apyrimidinic site) endonuclease activity"/>
    <property type="evidence" value="ECO:0007669"/>
    <property type="project" value="InterPro"/>
</dbReference>
<dbReference type="PANTHER" id="PTHR22993">
    <property type="entry name" value="FORMAMIDOPYRIMIDINE-DNA GLYCOSYLASE"/>
    <property type="match status" value="1"/>
</dbReference>
<evidence type="ECO:0000256" key="1">
    <source>
        <dbReference type="SAM" id="MobiDB-lite"/>
    </source>
</evidence>
<dbReference type="Proteomes" id="UP001174909">
    <property type="component" value="Unassembled WGS sequence"/>
</dbReference>
<evidence type="ECO:0000313" key="3">
    <source>
        <dbReference type="EMBL" id="CAI8034338.1"/>
    </source>
</evidence>
<organism evidence="3 4">
    <name type="scientific">Geodia barretti</name>
    <name type="common">Barrett's horny sponge</name>
    <dbReference type="NCBI Taxonomy" id="519541"/>
    <lineage>
        <taxon>Eukaryota</taxon>
        <taxon>Metazoa</taxon>
        <taxon>Porifera</taxon>
        <taxon>Demospongiae</taxon>
        <taxon>Heteroscleromorpha</taxon>
        <taxon>Tetractinellida</taxon>
        <taxon>Astrophorina</taxon>
        <taxon>Geodiidae</taxon>
        <taxon>Geodia</taxon>
    </lineage>
</organism>
<feature type="region of interest" description="Disordered" evidence="1">
    <location>
        <begin position="132"/>
        <end position="157"/>
    </location>
</feature>
<gene>
    <name evidence="3" type="ORF">GBAR_LOCUS19345</name>
</gene>
<dbReference type="InterPro" id="IPR015886">
    <property type="entry name" value="H2TH_FPG"/>
</dbReference>
<feature type="domain" description="Formamidopyrimidine-DNA glycosylase H2TH DNA-binding" evidence="2">
    <location>
        <begin position="35"/>
        <end position="124"/>
    </location>
</feature>
<dbReference type="GO" id="GO:0005634">
    <property type="term" value="C:nucleus"/>
    <property type="evidence" value="ECO:0007669"/>
    <property type="project" value="TreeGrafter"/>
</dbReference>
<dbReference type="GO" id="GO:0019104">
    <property type="term" value="F:DNA N-glycosylase activity"/>
    <property type="evidence" value="ECO:0007669"/>
    <property type="project" value="TreeGrafter"/>
</dbReference>
<name>A0AA35SS44_GEOBA</name>
<dbReference type="GO" id="GO:0003684">
    <property type="term" value="F:damaged DNA binding"/>
    <property type="evidence" value="ECO:0007669"/>
    <property type="project" value="InterPro"/>
</dbReference>
<accession>A0AA35SS44</accession>
<evidence type="ECO:0000313" key="4">
    <source>
        <dbReference type="Proteomes" id="UP001174909"/>
    </source>
</evidence>
<sequence>MRFDDGGELAMTDGRRLGRILLRDDPEREPPVAKLGFDPLLAMPPPKRFSELIRARGANVKSLLLDQSFAAGVGNWIADEVLYQAGIDPRRHAASLTDAEACRLRARLAADRQARGRRERRRCALPAHVAVPPPLGQARERDDDARRPHRAPDHRWTHDRMGADRATLTAALTAPRCGRSCAGCWGCSGRGRTPQITLVGELLAHIRLPGVAADAAGHRALTAA</sequence>
<evidence type="ECO:0000259" key="2">
    <source>
        <dbReference type="SMART" id="SM01232"/>
    </source>
</evidence>